<sequence>MSRSLSSTRLGPVDSSERSGLLPPSARMTESLEAMVGGCQDWFLVADNHHGCLVLYLQRGSCSSTPGDSMMQATMVPSSKMEA</sequence>
<evidence type="ECO:0000313" key="2">
    <source>
        <dbReference type="EMBL" id="TNN88256.1"/>
    </source>
</evidence>
<dbReference type="AlphaFoldDB" id="A0A4Z2JDD3"/>
<accession>A0A4Z2JDD3</accession>
<keyword evidence="3" id="KW-1185">Reference proteome</keyword>
<proteinExistence type="predicted"/>
<protein>
    <submittedName>
        <fullName evidence="2">Uncharacterized protein</fullName>
    </submittedName>
</protein>
<name>A0A4Z2JDD3_9TELE</name>
<evidence type="ECO:0000313" key="3">
    <source>
        <dbReference type="Proteomes" id="UP000314294"/>
    </source>
</evidence>
<dbReference type="Proteomes" id="UP000314294">
    <property type="component" value="Unassembled WGS sequence"/>
</dbReference>
<comment type="caution">
    <text evidence="2">The sequence shown here is derived from an EMBL/GenBank/DDBJ whole genome shotgun (WGS) entry which is preliminary data.</text>
</comment>
<dbReference type="EMBL" id="SRLO01000006">
    <property type="protein sequence ID" value="TNN88256.1"/>
    <property type="molecule type" value="Genomic_DNA"/>
</dbReference>
<organism evidence="2 3">
    <name type="scientific">Liparis tanakae</name>
    <name type="common">Tanaka's snailfish</name>
    <dbReference type="NCBI Taxonomy" id="230148"/>
    <lineage>
        <taxon>Eukaryota</taxon>
        <taxon>Metazoa</taxon>
        <taxon>Chordata</taxon>
        <taxon>Craniata</taxon>
        <taxon>Vertebrata</taxon>
        <taxon>Euteleostomi</taxon>
        <taxon>Actinopterygii</taxon>
        <taxon>Neopterygii</taxon>
        <taxon>Teleostei</taxon>
        <taxon>Neoteleostei</taxon>
        <taxon>Acanthomorphata</taxon>
        <taxon>Eupercaria</taxon>
        <taxon>Perciformes</taxon>
        <taxon>Cottioidei</taxon>
        <taxon>Cottales</taxon>
        <taxon>Liparidae</taxon>
        <taxon>Liparis</taxon>
    </lineage>
</organism>
<reference evidence="2 3" key="1">
    <citation type="submission" date="2019-03" db="EMBL/GenBank/DDBJ databases">
        <title>First draft genome of Liparis tanakae, snailfish: a comprehensive survey of snailfish specific genes.</title>
        <authorList>
            <person name="Kim W."/>
            <person name="Song I."/>
            <person name="Jeong J.-H."/>
            <person name="Kim D."/>
            <person name="Kim S."/>
            <person name="Ryu S."/>
            <person name="Song J.Y."/>
            <person name="Lee S.K."/>
        </authorList>
    </citation>
    <scope>NUCLEOTIDE SEQUENCE [LARGE SCALE GENOMIC DNA]</scope>
    <source>
        <tissue evidence="2">Muscle</tissue>
    </source>
</reference>
<feature type="region of interest" description="Disordered" evidence="1">
    <location>
        <begin position="1"/>
        <end position="25"/>
    </location>
</feature>
<evidence type="ECO:0000256" key="1">
    <source>
        <dbReference type="SAM" id="MobiDB-lite"/>
    </source>
</evidence>
<gene>
    <name evidence="2" type="ORF">EYF80_001472</name>
</gene>